<dbReference type="RefSeq" id="WP_051939268.1">
    <property type="nucleotide sequence ID" value="NZ_CP009048.1"/>
</dbReference>
<dbReference type="EMBL" id="CP009048">
    <property type="protein sequence ID" value="AIL61249.1"/>
    <property type="molecule type" value="Genomic_DNA"/>
</dbReference>
<dbReference type="InterPro" id="IPR002110">
    <property type="entry name" value="Ankyrin_rpt"/>
</dbReference>
<keyword evidence="2 3" id="KW-0040">ANK repeat</keyword>
<dbReference type="KEGG" id="palk:PSAKL28_20280"/>
<dbReference type="Proteomes" id="UP000028931">
    <property type="component" value="Chromosome"/>
</dbReference>
<dbReference type="InterPro" id="IPR036770">
    <property type="entry name" value="Ankyrin_rpt-contain_sf"/>
</dbReference>
<dbReference type="GO" id="GO:0004842">
    <property type="term" value="F:ubiquitin-protein transferase activity"/>
    <property type="evidence" value="ECO:0007669"/>
    <property type="project" value="TreeGrafter"/>
</dbReference>
<feature type="repeat" description="ANK" evidence="3">
    <location>
        <begin position="61"/>
        <end position="93"/>
    </location>
</feature>
<dbReference type="Pfam" id="PF12796">
    <property type="entry name" value="Ank_2"/>
    <property type="match status" value="2"/>
</dbReference>
<dbReference type="PRINTS" id="PR01415">
    <property type="entry name" value="ANKYRIN"/>
</dbReference>
<gene>
    <name evidence="5" type="ORF">PSAKL28_20280</name>
</gene>
<evidence type="ECO:0000313" key="6">
    <source>
        <dbReference type="Proteomes" id="UP000028931"/>
    </source>
</evidence>
<dbReference type="HOGENOM" id="CLU_000134_18_13_6"/>
<dbReference type="OrthoDB" id="9812708at2"/>
<evidence type="ECO:0000256" key="4">
    <source>
        <dbReference type="SAM" id="SignalP"/>
    </source>
</evidence>
<dbReference type="PANTHER" id="PTHR24171">
    <property type="entry name" value="ANKYRIN REPEAT DOMAIN-CONTAINING PROTEIN 39-RELATED"/>
    <property type="match status" value="1"/>
</dbReference>
<feature type="signal peptide" evidence="4">
    <location>
        <begin position="1"/>
        <end position="24"/>
    </location>
</feature>
<dbReference type="GO" id="GO:0085020">
    <property type="term" value="P:protein K6-linked ubiquitination"/>
    <property type="evidence" value="ECO:0007669"/>
    <property type="project" value="TreeGrafter"/>
</dbReference>
<accession>A0A077FBQ0</accession>
<evidence type="ECO:0000256" key="2">
    <source>
        <dbReference type="ARBA" id="ARBA00023043"/>
    </source>
</evidence>
<reference evidence="5 6" key="1">
    <citation type="submission" date="2014-07" db="EMBL/GenBank/DDBJ databases">
        <authorList>
            <person name="Lee K."/>
            <person name="Lim J.Y."/>
            <person name="Hwang I."/>
        </authorList>
    </citation>
    <scope>NUCLEOTIDE SEQUENCE [LARGE SCALE GENOMIC DNA]</scope>
    <source>
        <strain evidence="5 6">KL28</strain>
    </source>
</reference>
<protein>
    <submittedName>
        <fullName evidence="5">Ankyrin repeat-containing protein</fullName>
    </submittedName>
</protein>
<evidence type="ECO:0000256" key="3">
    <source>
        <dbReference type="PROSITE-ProRule" id="PRU00023"/>
    </source>
</evidence>
<sequence length="237" mass="25383">MRLEHLNVFFAFLLAMMTSITASAEGGVLESQLRDAADNGDAARVRSLLEQGANREARDKLGRTPLLLATHRNQVEAARVLIEAGADVNAKDNIDDSPYLYAGARGFNQILRLTLEHGADLKSTNRYGGTALIPAAERGHVDNVRTLIDAGVDVNHLNRLHWTALMEAIVLSDGGPRHVEIVEMLVKAGADVNIADKDGVTPLAHARKRGYTAMVKILEAASRGKPAPTGGSGLAPR</sequence>
<proteinExistence type="predicted"/>
<dbReference type="AlphaFoldDB" id="A0A077FBQ0"/>
<feature type="repeat" description="ANK" evidence="3">
    <location>
        <begin position="178"/>
        <end position="197"/>
    </location>
</feature>
<dbReference type="SMART" id="SM00248">
    <property type="entry name" value="ANK"/>
    <property type="match status" value="6"/>
</dbReference>
<evidence type="ECO:0000313" key="5">
    <source>
        <dbReference type="EMBL" id="AIL61249.1"/>
    </source>
</evidence>
<organism evidence="5 6">
    <name type="scientific">Pseudomonas alkylphenolica</name>
    <dbReference type="NCBI Taxonomy" id="237609"/>
    <lineage>
        <taxon>Bacteria</taxon>
        <taxon>Pseudomonadati</taxon>
        <taxon>Pseudomonadota</taxon>
        <taxon>Gammaproteobacteria</taxon>
        <taxon>Pseudomonadales</taxon>
        <taxon>Pseudomonadaceae</taxon>
        <taxon>Pseudomonas</taxon>
    </lineage>
</organism>
<dbReference type="eggNOG" id="COG0666">
    <property type="taxonomic scope" value="Bacteria"/>
</dbReference>
<keyword evidence="1" id="KW-0677">Repeat</keyword>
<dbReference type="PROSITE" id="PS50297">
    <property type="entry name" value="ANK_REP_REGION"/>
    <property type="match status" value="2"/>
</dbReference>
<feature type="chain" id="PRO_5001718245" evidence="4">
    <location>
        <begin position="25"/>
        <end position="237"/>
    </location>
</feature>
<keyword evidence="4" id="KW-0732">Signal</keyword>
<name>A0A077FBQ0_9PSED</name>
<evidence type="ECO:0000256" key="1">
    <source>
        <dbReference type="ARBA" id="ARBA00022737"/>
    </source>
</evidence>
<dbReference type="PROSITE" id="PS50088">
    <property type="entry name" value="ANK_REPEAT"/>
    <property type="match status" value="3"/>
</dbReference>
<feature type="repeat" description="ANK" evidence="3">
    <location>
        <begin position="127"/>
        <end position="159"/>
    </location>
</feature>
<dbReference type="Gene3D" id="1.25.40.20">
    <property type="entry name" value="Ankyrin repeat-containing domain"/>
    <property type="match status" value="1"/>
</dbReference>
<dbReference type="SUPFAM" id="SSF48403">
    <property type="entry name" value="Ankyrin repeat"/>
    <property type="match status" value="1"/>
</dbReference>